<dbReference type="Proteomes" id="UP000249334">
    <property type="component" value="Unassembled WGS sequence"/>
</dbReference>
<dbReference type="InterPro" id="IPR038763">
    <property type="entry name" value="DHH_sf"/>
</dbReference>
<evidence type="ECO:0000259" key="2">
    <source>
        <dbReference type="Pfam" id="PF02272"/>
    </source>
</evidence>
<dbReference type="InterPro" id="IPR001667">
    <property type="entry name" value="DDH_dom"/>
</dbReference>
<dbReference type="GO" id="GO:0003676">
    <property type="term" value="F:nucleic acid binding"/>
    <property type="evidence" value="ECO:0007669"/>
    <property type="project" value="InterPro"/>
</dbReference>
<keyword evidence="6" id="KW-1185">Reference proteome</keyword>
<feature type="domain" description="DHHA1" evidence="2">
    <location>
        <begin position="265"/>
        <end position="340"/>
    </location>
</feature>
<dbReference type="Pfam" id="PF01368">
    <property type="entry name" value="DHH"/>
    <property type="match status" value="1"/>
</dbReference>
<dbReference type="Proteomes" id="UP000198864">
    <property type="component" value="Unassembled WGS sequence"/>
</dbReference>
<evidence type="ECO:0000313" key="5">
    <source>
        <dbReference type="Proteomes" id="UP000198864"/>
    </source>
</evidence>
<dbReference type="EMBL" id="FMCR01000003">
    <property type="protein sequence ID" value="SCF02801.1"/>
    <property type="molecule type" value="Genomic_DNA"/>
</dbReference>
<dbReference type="EMBL" id="PXXW01000055">
    <property type="protein sequence ID" value="RAN92360.1"/>
    <property type="molecule type" value="Genomic_DNA"/>
</dbReference>
<dbReference type="InterPro" id="IPR003156">
    <property type="entry name" value="DHHA1_dom"/>
</dbReference>
<proteinExistence type="predicted"/>
<dbReference type="Pfam" id="PF02272">
    <property type="entry name" value="DHHA1"/>
    <property type="match status" value="1"/>
</dbReference>
<dbReference type="AlphaFoldDB" id="A0A1C4X3N4"/>
<gene>
    <name evidence="4" type="ORF">GA0070561_3056</name>
    <name evidence="3" type="ORF">GAR05_05847</name>
</gene>
<dbReference type="PANTHER" id="PTHR47618">
    <property type="entry name" value="BIFUNCTIONAL OLIGORIBONUCLEASE AND PAP PHOSPHATASE NRNA"/>
    <property type="match status" value="1"/>
</dbReference>
<accession>A0A1C4X3N4</accession>
<dbReference type="PANTHER" id="PTHR47618:SF1">
    <property type="entry name" value="BIFUNCTIONAL OLIGORIBONUCLEASE AND PAP PHOSPHATASE NRNA"/>
    <property type="match status" value="1"/>
</dbReference>
<reference evidence="3 6" key="2">
    <citation type="submission" date="2018-03" db="EMBL/GenBank/DDBJ databases">
        <title>Genomic framework for the identification of Micromonospora saelicesensis and Micromonospora noduli.</title>
        <authorList>
            <person name="Riesco R."/>
            <person name="Trujillo M.E."/>
        </authorList>
    </citation>
    <scope>NUCLEOTIDE SEQUENCE [LARGE SCALE GENOMIC DNA]</scope>
    <source>
        <strain evidence="3 6">GAR05</strain>
    </source>
</reference>
<protein>
    <submittedName>
        <fullName evidence="3">Bifunctional oligoribonuclease and PAP phosphata se NrnA</fullName>
    </submittedName>
    <submittedName>
        <fullName evidence="4">Phosphoesterase RecJ domain-containing protein</fullName>
    </submittedName>
</protein>
<evidence type="ECO:0000259" key="1">
    <source>
        <dbReference type="Pfam" id="PF01368"/>
    </source>
</evidence>
<dbReference type="Gene3D" id="3.90.1640.10">
    <property type="entry name" value="inorganic pyrophosphatase (n-terminal core)"/>
    <property type="match status" value="1"/>
</dbReference>
<dbReference type="InterPro" id="IPR051319">
    <property type="entry name" value="Oligoribo/pAp-PDE_c-di-AMP_PDE"/>
</dbReference>
<evidence type="ECO:0000313" key="6">
    <source>
        <dbReference type="Proteomes" id="UP000249334"/>
    </source>
</evidence>
<sequence>MTSTASAPFAGAAGLGPAEADWAAAEALVRALPPTARVLLICHINPDGDALGSMLGFGLGLRQFGVRDVQATFPGPPELPEPFRGLPGLDLLVPADAADPAPDLVICFDAASESRLGELAGRLSSAGAALVLDHHASNPGFGTVNLVDAGAAATSVVAEQLLARLGVVVDPAIAECLYVALTTDTGSFRFEATTPAVHEMAARLLATGISPGDISRRVFDTRPFGAVRLFGEVLGRARLEPAAAGGRGLVWTFATLDDLARHDQRPYVLEALIDSVRCTAEADVSCVVKQTKPAEWAVSMRSKGAVDVSRVAVALGGGGHTFAAGFTGRGTVEQVVESIRGQLDAALIG</sequence>
<evidence type="ECO:0000313" key="3">
    <source>
        <dbReference type="EMBL" id="RAN92360.1"/>
    </source>
</evidence>
<dbReference type="STRING" id="285676.GA0070561_3056"/>
<feature type="domain" description="DDH" evidence="1">
    <location>
        <begin position="37"/>
        <end position="180"/>
    </location>
</feature>
<evidence type="ECO:0000313" key="4">
    <source>
        <dbReference type="EMBL" id="SCF02801.1"/>
    </source>
</evidence>
<dbReference type="RefSeq" id="WP_091400381.1">
    <property type="nucleotide sequence ID" value="NZ_FMCR01000003.1"/>
</dbReference>
<reference evidence="4 5" key="1">
    <citation type="submission" date="2016-06" db="EMBL/GenBank/DDBJ databases">
        <authorList>
            <person name="Kjaerup R.B."/>
            <person name="Dalgaard T.S."/>
            <person name="Juul-Madsen H.R."/>
        </authorList>
    </citation>
    <scope>NUCLEOTIDE SEQUENCE [LARGE SCALE GENOMIC DNA]</scope>
    <source>
        <strain evidence="4 5">DSM 44871</strain>
    </source>
</reference>
<name>A0A1C4X3N4_9ACTN</name>
<organism evidence="4 5">
    <name type="scientific">Micromonospora saelicesensis</name>
    <dbReference type="NCBI Taxonomy" id="285676"/>
    <lineage>
        <taxon>Bacteria</taxon>
        <taxon>Bacillati</taxon>
        <taxon>Actinomycetota</taxon>
        <taxon>Actinomycetes</taxon>
        <taxon>Micromonosporales</taxon>
        <taxon>Micromonosporaceae</taxon>
        <taxon>Micromonospora</taxon>
    </lineage>
</organism>
<dbReference type="Gene3D" id="3.10.310.30">
    <property type="match status" value="1"/>
</dbReference>
<dbReference type="SUPFAM" id="SSF64182">
    <property type="entry name" value="DHH phosphoesterases"/>
    <property type="match status" value="1"/>
</dbReference>